<protein>
    <submittedName>
        <fullName evidence="4">SWIM zinc finger family protein</fullName>
    </submittedName>
</protein>
<dbReference type="Pfam" id="PF04434">
    <property type="entry name" value="SWIM"/>
    <property type="match status" value="1"/>
</dbReference>
<dbReference type="RefSeq" id="WP_380595139.1">
    <property type="nucleotide sequence ID" value="NZ_JBHSDU010000001.1"/>
</dbReference>
<organism evidence="4 5">
    <name type="scientific">Steroidobacter flavus</name>
    <dbReference type="NCBI Taxonomy" id="1842136"/>
    <lineage>
        <taxon>Bacteria</taxon>
        <taxon>Pseudomonadati</taxon>
        <taxon>Pseudomonadota</taxon>
        <taxon>Gammaproteobacteria</taxon>
        <taxon>Steroidobacterales</taxon>
        <taxon>Steroidobacteraceae</taxon>
        <taxon>Steroidobacter</taxon>
    </lineage>
</organism>
<reference evidence="5" key="1">
    <citation type="journal article" date="2019" name="Int. J. Syst. Evol. Microbiol.">
        <title>The Global Catalogue of Microorganisms (GCM) 10K type strain sequencing project: providing services to taxonomists for standard genome sequencing and annotation.</title>
        <authorList>
            <consortium name="The Broad Institute Genomics Platform"/>
            <consortium name="The Broad Institute Genome Sequencing Center for Infectious Disease"/>
            <person name="Wu L."/>
            <person name="Ma J."/>
        </authorList>
    </citation>
    <scope>NUCLEOTIDE SEQUENCE [LARGE SCALE GENOMIC DNA]</scope>
    <source>
        <strain evidence="5">CGMCC 1.10759</strain>
    </source>
</reference>
<accession>A0ABV8SKT1</accession>
<dbReference type="PROSITE" id="PS50966">
    <property type="entry name" value="ZF_SWIM"/>
    <property type="match status" value="1"/>
</dbReference>
<dbReference type="EMBL" id="JBHSDU010000001">
    <property type="protein sequence ID" value="MFC4308203.1"/>
    <property type="molecule type" value="Genomic_DNA"/>
</dbReference>
<evidence type="ECO:0000256" key="2">
    <source>
        <dbReference type="SAM" id="MobiDB-lite"/>
    </source>
</evidence>
<evidence type="ECO:0000256" key="1">
    <source>
        <dbReference type="PROSITE-ProRule" id="PRU00325"/>
    </source>
</evidence>
<dbReference type="InterPro" id="IPR007527">
    <property type="entry name" value="Znf_SWIM"/>
</dbReference>
<gene>
    <name evidence="4" type="ORF">ACFPN2_03825</name>
</gene>
<feature type="compositionally biased region" description="Basic and acidic residues" evidence="2">
    <location>
        <begin position="112"/>
        <end position="123"/>
    </location>
</feature>
<evidence type="ECO:0000313" key="5">
    <source>
        <dbReference type="Proteomes" id="UP001595904"/>
    </source>
</evidence>
<keyword evidence="1" id="KW-0479">Metal-binding</keyword>
<proteinExistence type="predicted"/>
<evidence type="ECO:0000313" key="4">
    <source>
        <dbReference type="EMBL" id="MFC4308203.1"/>
    </source>
</evidence>
<keyword evidence="1" id="KW-0862">Zinc</keyword>
<comment type="caution">
    <text evidence="4">The sequence shown here is derived from an EMBL/GenBank/DDBJ whole genome shotgun (WGS) entry which is preliminary data.</text>
</comment>
<sequence>MSDWSIQRVEQLATDSAAFKAAQGTAKPAKWQNLGRDDRLVWGECQGSGSTPYQVRVDLIDVTYKCSCPSRKLPCKHTLGLLLLVAGGAKINTAAPPEFVAEWSANRAKRAEAKQARESKEATAPDPAAKAKRVEKRETRVVSGLDQLEVWLADIIGQGLATTRAQGPSFWSQMASRLVDAQAPGLARRVGDLGELAMASQQWQDELLAGLARLQLLIDGYRGIDRLPPELAAEVRSIVGWTQEQDVLRAREGTRDRWQVIARRQTDDETLKTQFTWLHGATSNAFALVLEFAVGAQPLPATYSVGQVIDAELVFFDGCPPIRALEKERFSVEPRQLTLPALRDIATLQTEYSRILATNPWFERMPFVLGPVRPLFHAGRLQLQDAADRRVPVSASCRHTWDLVALAGGEPVSLFGEWSGTAFDPYSVERGGRLYTLARIADLPLLSRVA</sequence>
<keyword evidence="1" id="KW-0863">Zinc-finger</keyword>
<dbReference type="Proteomes" id="UP001595904">
    <property type="component" value="Unassembled WGS sequence"/>
</dbReference>
<keyword evidence="5" id="KW-1185">Reference proteome</keyword>
<feature type="region of interest" description="Disordered" evidence="2">
    <location>
        <begin position="112"/>
        <end position="135"/>
    </location>
</feature>
<feature type="domain" description="SWIM-type" evidence="3">
    <location>
        <begin position="53"/>
        <end position="86"/>
    </location>
</feature>
<evidence type="ECO:0000259" key="3">
    <source>
        <dbReference type="PROSITE" id="PS50966"/>
    </source>
</evidence>
<name>A0ABV8SKT1_9GAMM</name>